<keyword evidence="2" id="KW-1185">Reference proteome</keyword>
<proteinExistence type="predicted"/>
<comment type="caution">
    <text evidence="1">The sequence shown here is derived from an EMBL/GenBank/DDBJ whole genome shotgun (WGS) entry which is preliminary data.</text>
</comment>
<organism evidence="1 2">
    <name type="scientific">Diphasiastrum complanatum</name>
    <name type="common">Issler's clubmoss</name>
    <name type="synonym">Lycopodium complanatum</name>
    <dbReference type="NCBI Taxonomy" id="34168"/>
    <lineage>
        <taxon>Eukaryota</taxon>
        <taxon>Viridiplantae</taxon>
        <taxon>Streptophyta</taxon>
        <taxon>Embryophyta</taxon>
        <taxon>Tracheophyta</taxon>
        <taxon>Lycopodiopsida</taxon>
        <taxon>Lycopodiales</taxon>
        <taxon>Lycopodiaceae</taxon>
        <taxon>Lycopodioideae</taxon>
        <taxon>Diphasiastrum</taxon>
    </lineage>
</organism>
<reference evidence="2" key="1">
    <citation type="journal article" date="2024" name="Proc. Natl. Acad. Sci. U.S.A.">
        <title>Extraordinary preservation of gene collinearity over three hundred million years revealed in homosporous lycophytes.</title>
        <authorList>
            <person name="Li C."/>
            <person name="Wickell D."/>
            <person name="Kuo L.Y."/>
            <person name="Chen X."/>
            <person name="Nie B."/>
            <person name="Liao X."/>
            <person name="Peng D."/>
            <person name="Ji J."/>
            <person name="Jenkins J."/>
            <person name="Williams M."/>
            <person name="Shu S."/>
            <person name="Plott C."/>
            <person name="Barry K."/>
            <person name="Rajasekar S."/>
            <person name="Grimwood J."/>
            <person name="Han X."/>
            <person name="Sun S."/>
            <person name="Hou Z."/>
            <person name="He W."/>
            <person name="Dai G."/>
            <person name="Sun C."/>
            <person name="Schmutz J."/>
            <person name="Leebens-Mack J.H."/>
            <person name="Li F.W."/>
            <person name="Wang L."/>
        </authorList>
    </citation>
    <scope>NUCLEOTIDE SEQUENCE [LARGE SCALE GENOMIC DNA]</scope>
    <source>
        <strain evidence="2">cv. PW_Plant_1</strain>
    </source>
</reference>
<accession>A0ACC2B4P8</accession>
<evidence type="ECO:0000313" key="2">
    <source>
        <dbReference type="Proteomes" id="UP001162992"/>
    </source>
</evidence>
<evidence type="ECO:0000313" key="1">
    <source>
        <dbReference type="EMBL" id="KAJ7524402.1"/>
    </source>
</evidence>
<dbReference type="EMBL" id="CM055108">
    <property type="protein sequence ID" value="KAJ7524402.1"/>
    <property type="molecule type" value="Genomic_DNA"/>
</dbReference>
<sequence length="357" mass="40184">MKFGKKYHQYLESEARALRLQGCSYVEFKRHKKLLKKCPHAPPPRAPPAIAHSCSLHLVDETTVVASALPPCQTDSTASLPRKCFSSCAVCDANFFPTLMEEISAVVDWFNSRAQQLLDCHLASGFRKYLLLFKRSVATDQRALIQEGKILVNYASMNAIAIRKILKKYDKVHSCDEGRAFRARLQTMHAELLQSPWLIELAALYINLSDSNSSTTLSLPDGFAICKWDFNGDRPVILCTLLDSLKLELDLTCSICLDTVFDPVSLACGHIFCNSCACSAASILTVQGLKVANRAAKCPLCRLDDVYMSALHLAELNILIKNRCRGYWEERLQRERTERLQQVKEHWDKQVQAVMGL</sequence>
<protein>
    <submittedName>
        <fullName evidence="1">Uncharacterized protein</fullName>
    </submittedName>
</protein>
<name>A0ACC2B4P8_DIPCM</name>
<gene>
    <name evidence="1" type="ORF">O6H91_17G003500</name>
</gene>
<dbReference type="Proteomes" id="UP001162992">
    <property type="component" value="Chromosome 17"/>
</dbReference>